<protein>
    <recommendedName>
        <fullName evidence="5">Secreted protein</fullName>
    </recommendedName>
</protein>
<dbReference type="EMBL" id="CM009750">
    <property type="protein sequence ID" value="PUZ71627.1"/>
    <property type="molecule type" value="Genomic_DNA"/>
</dbReference>
<dbReference type="Gramene" id="PUZ71627">
    <property type="protein sequence ID" value="PUZ71627"/>
    <property type="gene ID" value="GQ55_2G329000"/>
</dbReference>
<accession>A0A2T7EUX9</accession>
<feature type="chain" id="PRO_5015705894" description="Secreted protein" evidence="2">
    <location>
        <begin position="17"/>
        <end position="78"/>
    </location>
</feature>
<feature type="region of interest" description="Disordered" evidence="1">
    <location>
        <begin position="54"/>
        <end position="78"/>
    </location>
</feature>
<keyword evidence="2" id="KW-0732">Signal</keyword>
<evidence type="ECO:0000256" key="2">
    <source>
        <dbReference type="SAM" id="SignalP"/>
    </source>
</evidence>
<gene>
    <name evidence="3" type="ORF">GQ55_2G329000</name>
</gene>
<organism evidence="3 4">
    <name type="scientific">Panicum hallii var. hallii</name>
    <dbReference type="NCBI Taxonomy" id="1504633"/>
    <lineage>
        <taxon>Eukaryota</taxon>
        <taxon>Viridiplantae</taxon>
        <taxon>Streptophyta</taxon>
        <taxon>Embryophyta</taxon>
        <taxon>Tracheophyta</taxon>
        <taxon>Spermatophyta</taxon>
        <taxon>Magnoliopsida</taxon>
        <taxon>Liliopsida</taxon>
        <taxon>Poales</taxon>
        <taxon>Poaceae</taxon>
        <taxon>PACMAD clade</taxon>
        <taxon>Panicoideae</taxon>
        <taxon>Panicodae</taxon>
        <taxon>Paniceae</taxon>
        <taxon>Panicinae</taxon>
        <taxon>Panicum</taxon>
        <taxon>Panicum sect. Panicum</taxon>
    </lineage>
</organism>
<sequence length="78" mass="8819">MFYLCCLLTSTHLTWQGEDSENLQVYCRYSTDSPKQSAIRDQWCEGSKASAGETSQAQLVGREKEQPNPTFQPSEVAR</sequence>
<feature type="signal peptide" evidence="2">
    <location>
        <begin position="1"/>
        <end position="16"/>
    </location>
</feature>
<proteinExistence type="predicted"/>
<name>A0A2T7EUX9_9POAL</name>
<feature type="compositionally biased region" description="Polar residues" evidence="1">
    <location>
        <begin position="67"/>
        <end position="78"/>
    </location>
</feature>
<evidence type="ECO:0000313" key="4">
    <source>
        <dbReference type="Proteomes" id="UP000244336"/>
    </source>
</evidence>
<reference evidence="3 4" key="1">
    <citation type="submission" date="2018-04" db="EMBL/GenBank/DDBJ databases">
        <title>WGS assembly of Panicum hallii var. hallii HAL2.</title>
        <authorList>
            <person name="Lovell J."/>
            <person name="Jenkins J."/>
            <person name="Lowry D."/>
            <person name="Mamidi S."/>
            <person name="Sreedasyam A."/>
            <person name="Weng X."/>
            <person name="Barry K."/>
            <person name="Bonette J."/>
            <person name="Campitelli B."/>
            <person name="Daum C."/>
            <person name="Gordon S."/>
            <person name="Gould B."/>
            <person name="Lipzen A."/>
            <person name="MacQueen A."/>
            <person name="Palacio-Mejia J."/>
            <person name="Plott C."/>
            <person name="Shakirov E."/>
            <person name="Shu S."/>
            <person name="Yoshinaga Y."/>
            <person name="Zane M."/>
            <person name="Rokhsar D."/>
            <person name="Grimwood J."/>
            <person name="Schmutz J."/>
            <person name="Juenger T."/>
        </authorList>
    </citation>
    <scope>NUCLEOTIDE SEQUENCE [LARGE SCALE GENOMIC DNA]</scope>
    <source>
        <strain evidence="4">cv. HAL2</strain>
    </source>
</reference>
<evidence type="ECO:0008006" key="5">
    <source>
        <dbReference type="Google" id="ProtNLM"/>
    </source>
</evidence>
<dbReference type="Proteomes" id="UP000244336">
    <property type="component" value="Chromosome 2"/>
</dbReference>
<evidence type="ECO:0000313" key="3">
    <source>
        <dbReference type="EMBL" id="PUZ71627.1"/>
    </source>
</evidence>
<dbReference type="AlphaFoldDB" id="A0A2T7EUX9"/>
<keyword evidence="4" id="KW-1185">Reference proteome</keyword>
<evidence type="ECO:0000256" key="1">
    <source>
        <dbReference type="SAM" id="MobiDB-lite"/>
    </source>
</evidence>